<evidence type="ECO:0000256" key="1">
    <source>
        <dbReference type="ARBA" id="ARBA00007068"/>
    </source>
</evidence>
<comment type="caution">
    <text evidence="2">The sequence shown here is derived from an EMBL/GenBank/DDBJ whole genome shotgun (WGS) entry which is preliminary data.</text>
</comment>
<dbReference type="InterPro" id="IPR005321">
    <property type="entry name" value="Peptidase_S58_DmpA"/>
</dbReference>
<gene>
    <name evidence="2" type="ORF">H9659_04830</name>
</gene>
<dbReference type="SUPFAM" id="SSF56266">
    <property type="entry name" value="DmpA/ArgJ-like"/>
    <property type="match status" value="1"/>
</dbReference>
<dbReference type="EMBL" id="JACSQY010000002">
    <property type="protein sequence ID" value="MBD7907659.1"/>
    <property type="molecule type" value="Genomic_DNA"/>
</dbReference>
<proteinExistence type="inferred from homology"/>
<name>A0ABR8PHV7_9BACL</name>
<dbReference type="PANTHER" id="PTHR36512:SF3">
    <property type="entry name" value="BLR5678 PROTEIN"/>
    <property type="match status" value="1"/>
</dbReference>
<dbReference type="Gene3D" id="3.60.70.12">
    <property type="entry name" value="L-amino peptidase D-ALA esterase/amidase"/>
    <property type="match status" value="1"/>
</dbReference>
<dbReference type="CDD" id="cd02253">
    <property type="entry name" value="DmpA"/>
    <property type="match status" value="1"/>
</dbReference>
<accession>A0ABR8PHV7</accession>
<dbReference type="InterPro" id="IPR016117">
    <property type="entry name" value="ArgJ-like_dom_sf"/>
</dbReference>
<reference evidence="2 3" key="1">
    <citation type="submission" date="2020-08" db="EMBL/GenBank/DDBJ databases">
        <title>A Genomic Blueprint of the Chicken Gut Microbiome.</title>
        <authorList>
            <person name="Gilroy R."/>
            <person name="Ravi A."/>
            <person name="Getino M."/>
            <person name="Pursley I."/>
            <person name="Horton D.L."/>
            <person name="Alikhan N.-F."/>
            <person name="Baker D."/>
            <person name="Gharbi K."/>
            <person name="Hall N."/>
            <person name="Watson M."/>
            <person name="Adriaenssens E.M."/>
            <person name="Foster-Nyarko E."/>
            <person name="Jarju S."/>
            <person name="Secka A."/>
            <person name="Antonio M."/>
            <person name="Oren A."/>
            <person name="Chaudhuri R."/>
            <person name="La Ragione R.M."/>
            <person name="Hildebrand F."/>
            <person name="Pallen M.J."/>
        </authorList>
    </citation>
    <scope>NUCLEOTIDE SEQUENCE [LARGE SCALE GENOMIC DNA]</scope>
    <source>
        <strain evidence="2 3">Sa3CUA8</strain>
    </source>
</reference>
<dbReference type="Proteomes" id="UP000659496">
    <property type="component" value="Unassembled WGS sequence"/>
</dbReference>
<protein>
    <submittedName>
        <fullName evidence="2">P1 family peptidase</fullName>
    </submittedName>
</protein>
<evidence type="ECO:0000313" key="3">
    <source>
        <dbReference type="Proteomes" id="UP000659496"/>
    </source>
</evidence>
<dbReference type="Pfam" id="PF03576">
    <property type="entry name" value="Peptidase_S58"/>
    <property type="match status" value="1"/>
</dbReference>
<comment type="similarity">
    <text evidence="1">Belongs to the peptidase S58 family.</text>
</comment>
<evidence type="ECO:0000313" key="2">
    <source>
        <dbReference type="EMBL" id="MBD7907659.1"/>
    </source>
</evidence>
<keyword evidence="3" id="KW-1185">Reference proteome</keyword>
<dbReference type="PANTHER" id="PTHR36512">
    <property type="entry name" value="D-AMINOPEPTIDASE"/>
    <property type="match status" value="1"/>
</dbReference>
<sequence>MKVRERGIRIGSLPTGENNCITDVADVRVGQVTLDKPLAKGEYAATGVTAILPHAGNPFREKVAAASYVINGFGKTTGLIQLDELGVLESPIMLTNTFSVPAATEGALRWLLESTPEIGETTGTVNIVTGECNDSRLNSIRELSVTSAHAKQAIETASIEPVEEGAVGAGKGMVCFGYKGGIGTSSRLINREEPSDVFTIGCLVLSNFGARDDFAAERYMKEVTIVQPNAPKPADGSIIIVLATDAPLDNRQLKRIAKRAGVGLARTGSHYSNGSGDIVIAFSTAHKFPHDQPDAKENVQLLRDSHPVMNQLFQGAAEVTEEAILNSLSQAVDTTGRNGTTVYQAPFS</sequence>
<organism evidence="2 3">
    <name type="scientific">Sporosarcina gallistercoris</name>
    <dbReference type="NCBI Taxonomy" id="2762245"/>
    <lineage>
        <taxon>Bacteria</taxon>
        <taxon>Bacillati</taxon>
        <taxon>Bacillota</taxon>
        <taxon>Bacilli</taxon>
        <taxon>Bacillales</taxon>
        <taxon>Caryophanaceae</taxon>
        <taxon>Sporosarcina</taxon>
    </lineage>
</organism>